<protein>
    <submittedName>
        <fullName evidence="2">Uncharacterized protein</fullName>
    </submittedName>
</protein>
<name>A0A5C3PFS9_9APHY</name>
<reference evidence="2 3" key="1">
    <citation type="journal article" date="2019" name="Nat. Ecol. Evol.">
        <title>Megaphylogeny resolves global patterns of mushroom evolution.</title>
        <authorList>
            <person name="Varga T."/>
            <person name="Krizsan K."/>
            <person name="Foldi C."/>
            <person name="Dima B."/>
            <person name="Sanchez-Garcia M."/>
            <person name="Sanchez-Ramirez S."/>
            <person name="Szollosi G.J."/>
            <person name="Szarkandi J.G."/>
            <person name="Papp V."/>
            <person name="Albert L."/>
            <person name="Andreopoulos W."/>
            <person name="Angelini C."/>
            <person name="Antonin V."/>
            <person name="Barry K.W."/>
            <person name="Bougher N.L."/>
            <person name="Buchanan P."/>
            <person name="Buyck B."/>
            <person name="Bense V."/>
            <person name="Catcheside P."/>
            <person name="Chovatia M."/>
            <person name="Cooper J."/>
            <person name="Damon W."/>
            <person name="Desjardin D."/>
            <person name="Finy P."/>
            <person name="Geml J."/>
            <person name="Haridas S."/>
            <person name="Hughes K."/>
            <person name="Justo A."/>
            <person name="Karasinski D."/>
            <person name="Kautmanova I."/>
            <person name="Kiss B."/>
            <person name="Kocsube S."/>
            <person name="Kotiranta H."/>
            <person name="LaButti K.M."/>
            <person name="Lechner B.E."/>
            <person name="Liimatainen K."/>
            <person name="Lipzen A."/>
            <person name="Lukacs Z."/>
            <person name="Mihaltcheva S."/>
            <person name="Morgado L.N."/>
            <person name="Niskanen T."/>
            <person name="Noordeloos M.E."/>
            <person name="Ohm R.A."/>
            <person name="Ortiz-Santana B."/>
            <person name="Ovrebo C."/>
            <person name="Racz N."/>
            <person name="Riley R."/>
            <person name="Savchenko A."/>
            <person name="Shiryaev A."/>
            <person name="Soop K."/>
            <person name="Spirin V."/>
            <person name="Szebenyi C."/>
            <person name="Tomsovsky M."/>
            <person name="Tulloss R.E."/>
            <person name="Uehling J."/>
            <person name="Grigoriev I.V."/>
            <person name="Vagvolgyi C."/>
            <person name="Papp T."/>
            <person name="Martin F.M."/>
            <person name="Miettinen O."/>
            <person name="Hibbett D.S."/>
            <person name="Nagy L.G."/>
        </authorList>
    </citation>
    <scope>NUCLEOTIDE SEQUENCE [LARGE SCALE GENOMIC DNA]</scope>
    <source>
        <strain evidence="2 3">HHB13444</strain>
    </source>
</reference>
<dbReference type="Proteomes" id="UP000308197">
    <property type="component" value="Unassembled WGS sequence"/>
</dbReference>
<evidence type="ECO:0000313" key="2">
    <source>
        <dbReference type="EMBL" id="TFK87070.1"/>
    </source>
</evidence>
<keyword evidence="3" id="KW-1185">Reference proteome</keyword>
<evidence type="ECO:0000256" key="1">
    <source>
        <dbReference type="SAM" id="MobiDB-lite"/>
    </source>
</evidence>
<organism evidence="2 3">
    <name type="scientific">Polyporus arcularius HHB13444</name>
    <dbReference type="NCBI Taxonomy" id="1314778"/>
    <lineage>
        <taxon>Eukaryota</taxon>
        <taxon>Fungi</taxon>
        <taxon>Dikarya</taxon>
        <taxon>Basidiomycota</taxon>
        <taxon>Agaricomycotina</taxon>
        <taxon>Agaricomycetes</taxon>
        <taxon>Polyporales</taxon>
        <taxon>Polyporaceae</taxon>
        <taxon>Polyporus</taxon>
    </lineage>
</organism>
<evidence type="ECO:0000313" key="3">
    <source>
        <dbReference type="Proteomes" id="UP000308197"/>
    </source>
</evidence>
<dbReference type="EMBL" id="ML211170">
    <property type="protein sequence ID" value="TFK87070.1"/>
    <property type="molecule type" value="Genomic_DNA"/>
</dbReference>
<dbReference type="AlphaFoldDB" id="A0A5C3PFS9"/>
<accession>A0A5C3PFS9</accession>
<proteinExistence type="predicted"/>
<gene>
    <name evidence="2" type="ORF">K466DRAFT_128476</name>
</gene>
<feature type="region of interest" description="Disordered" evidence="1">
    <location>
        <begin position="63"/>
        <end position="86"/>
    </location>
</feature>
<sequence>MLLPLAERCLQSSCRKALSKQELPASGEVEGSCGGECACRPKVISDISRLYGISARLHYGGDPTRRQRTCLSRSDPPRFSHNSDRNATAGRAGAVTLLATLCARISFHLCFPQSPTTCLGLLSLATPISSTDRQLHSSPVLGQYGPILDPARRSESPVFMHSCPRSALLGSSML</sequence>
<dbReference type="InParanoid" id="A0A5C3PFS9"/>
<feature type="compositionally biased region" description="Basic and acidic residues" evidence="1">
    <location>
        <begin position="75"/>
        <end position="84"/>
    </location>
</feature>